<dbReference type="Proteomes" id="UP001292094">
    <property type="component" value="Unassembled WGS sequence"/>
</dbReference>
<gene>
    <name evidence="2" type="ORF">Pmani_038176</name>
</gene>
<keyword evidence="1" id="KW-0812">Transmembrane</keyword>
<comment type="caution">
    <text evidence="2">The sequence shown here is derived from an EMBL/GenBank/DDBJ whole genome shotgun (WGS) entry which is preliminary data.</text>
</comment>
<feature type="non-terminal residue" evidence="2">
    <location>
        <position position="40"/>
    </location>
</feature>
<sequence length="40" mass="4358">MEKKLEVVKEEMDGVVVVMGFVVCLWGGGVVVEKGLCMVM</sequence>
<accession>A0AAE1NG99</accession>
<organism evidence="2 3">
    <name type="scientific">Petrolisthes manimaculis</name>
    <dbReference type="NCBI Taxonomy" id="1843537"/>
    <lineage>
        <taxon>Eukaryota</taxon>
        <taxon>Metazoa</taxon>
        <taxon>Ecdysozoa</taxon>
        <taxon>Arthropoda</taxon>
        <taxon>Crustacea</taxon>
        <taxon>Multicrustacea</taxon>
        <taxon>Malacostraca</taxon>
        <taxon>Eumalacostraca</taxon>
        <taxon>Eucarida</taxon>
        <taxon>Decapoda</taxon>
        <taxon>Pleocyemata</taxon>
        <taxon>Anomura</taxon>
        <taxon>Galatheoidea</taxon>
        <taxon>Porcellanidae</taxon>
        <taxon>Petrolisthes</taxon>
    </lineage>
</organism>
<dbReference type="AlphaFoldDB" id="A0AAE1NG99"/>
<reference evidence="2" key="1">
    <citation type="submission" date="2023-11" db="EMBL/GenBank/DDBJ databases">
        <title>Genome assemblies of two species of porcelain crab, Petrolisthes cinctipes and Petrolisthes manimaculis (Anomura: Porcellanidae).</title>
        <authorList>
            <person name="Angst P."/>
        </authorList>
    </citation>
    <scope>NUCLEOTIDE SEQUENCE</scope>
    <source>
        <strain evidence="2">PB745_02</strain>
        <tissue evidence="2">Gill</tissue>
    </source>
</reference>
<keyword evidence="3" id="KW-1185">Reference proteome</keyword>
<name>A0AAE1NG99_9EUCA</name>
<evidence type="ECO:0000313" key="3">
    <source>
        <dbReference type="Proteomes" id="UP001292094"/>
    </source>
</evidence>
<dbReference type="EMBL" id="JAWZYT010006116">
    <property type="protein sequence ID" value="KAK4288821.1"/>
    <property type="molecule type" value="Genomic_DNA"/>
</dbReference>
<evidence type="ECO:0000256" key="1">
    <source>
        <dbReference type="SAM" id="Phobius"/>
    </source>
</evidence>
<protein>
    <recommendedName>
        <fullName evidence="4">Transmembrane protein</fullName>
    </recommendedName>
</protein>
<feature type="transmembrane region" description="Helical" evidence="1">
    <location>
        <begin position="12"/>
        <end position="32"/>
    </location>
</feature>
<keyword evidence="1" id="KW-1133">Transmembrane helix</keyword>
<proteinExistence type="predicted"/>
<evidence type="ECO:0000313" key="2">
    <source>
        <dbReference type="EMBL" id="KAK4288821.1"/>
    </source>
</evidence>
<keyword evidence="1" id="KW-0472">Membrane</keyword>
<evidence type="ECO:0008006" key="4">
    <source>
        <dbReference type="Google" id="ProtNLM"/>
    </source>
</evidence>